<dbReference type="Pfam" id="PF00617">
    <property type="entry name" value="RasGEF"/>
    <property type="match status" value="1"/>
</dbReference>
<evidence type="ECO:0008006" key="8">
    <source>
        <dbReference type="Google" id="ProtNLM"/>
    </source>
</evidence>
<name>A0A0C2X3E3_AMAMK</name>
<feature type="region of interest" description="Disordered" evidence="3">
    <location>
        <begin position="768"/>
        <end position="789"/>
    </location>
</feature>
<protein>
    <recommendedName>
        <fullName evidence="8">Ras GEF</fullName>
    </recommendedName>
</protein>
<gene>
    <name evidence="6" type="ORF">M378DRAFT_179351</name>
</gene>
<dbReference type="OrthoDB" id="546434at2759"/>
<evidence type="ECO:0000256" key="2">
    <source>
        <dbReference type="PROSITE-ProRule" id="PRU00168"/>
    </source>
</evidence>
<accession>A0A0C2X3E3</accession>
<proteinExistence type="predicted"/>
<evidence type="ECO:0000313" key="7">
    <source>
        <dbReference type="Proteomes" id="UP000054549"/>
    </source>
</evidence>
<dbReference type="Gene3D" id="1.10.840.10">
    <property type="entry name" value="Ras guanine-nucleotide exchange factors catalytic domain"/>
    <property type="match status" value="1"/>
</dbReference>
<dbReference type="EMBL" id="KN818261">
    <property type="protein sequence ID" value="KIL63238.1"/>
    <property type="molecule type" value="Genomic_DNA"/>
</dbReference>
<feature type="region of interest" description="Disordered" evidence="3">
    <location>
        <begin position="167"/>
        <end position="188"/>
    </location>
</feature>
<evidence type="ECO:0000313" key="6">
    <source>
        <dbReference type="EMBL" id="KIL63238.1"/>
    </source>
</evidence>
<sequence>MSVTVLSFPSSHSASVYDNDEGSSSKPASPMETRNDGEASPSSPKWRRRSRLDFDAAFPSIIKTAICLRDARDNNTLQAFKAIAEVFITCAKSAIHEVHRTCIDPHSDGSYELAKSAAELIISLMHGKIKTDVQDVAAMDMMLDLSDMLIANLKELTTVALRITREKKPLPTVPQEPQAETDGQSDQTSVAGHRLSFFDYELINSDEYEESYGPSSHRFLFGNRIRGLLKSTRSASSSEQLSSGASFVGDDSQSALSGSTLASRSGRDFKMHRDVPSVLRQSAYLLPSEQAPFQFNVEAPLPSQSRDSVQFNDAGEVKGASFAALVRMLTSKDAILDPDLAPTFFAGFRIFGSVELFFEELQKRFDEVAPDDIGTTQLRVWTREAFLTRLRVGKILLLWLTDYWQPVYDDGILGHLHQYAVERIRNELPKSLATPILEMIDSRMTGDEVYVTSHKDRYFKILASQVVQTKIAVTGFVYPGTFNEDISKVLAFFDTEVGNEEFAQQLTAIASAMFRKINPQDIVLYWHEHSDSELGPALSETTNFARSLAMFVTHSIVLQEERSSRCRRIEFWTTIATDCLHHRNYFVSHCVFAGLTHSAVNRLKRTILELSEHSKARFRRLDQFFSGHLNHAHVRKAMVGQTAATLPLLVPLKRDIVGIKQVQPTLAPRGTSGKSQSLVNLVPYRVLMKTMRAMESSLIPYGFPRNAKLEEWLNKILKRYPADNEQILCSSFYEESCRIEPKDKELEWLGHTWIYHEVMKQGKKTIQELPPDKDLPVHEDAPQRRKAKSFKSLIDALNR</sequence>
<dbReference type="CDD" id="cd06224">
    <property type="entry name" value="REM"/>
    <property type="match status" value="1"/>
</dbReference>
<dbReference type="STRING" id="946122.A0A0C2X3E3"/>
<dbReference type="Pfam" id="PF00618">
    <property type="entry name" value="RasGEF_N"/>
    <property type="match status" value="1"/>
</dbReference>
<feature type="domain" description="Ras-GEF" evidence="4">
    <location>
        <begin position="498"/>
        <end position="742"/>
    </location>
</feature>
<organism evidence="6 7">
    <name type="scientific">Amanita muscaria (strain Koide BX008)</name>
    <dbReference type="NCBI Taxonomy" id="946122"/>
    <lineage>
        <taxon>Eukaryota</taxon>
        <taxon>Fungi</taxon>
        <taxon>Dikarya</taxon>
        <taxon>Basidiomycota</taxon>
        <taxon>Agaricomycotina</taxon>
        <taxon>Agaricomycetes</taxon>
        <taxon>Agaricomycetidae</taxon>
        <taxon>Agaricales</taxon>
        <taxon>Pluteineae</taxon>
        <taxon>Amanitaceae</taxon>
        <taxon>Amanita</taxon>
    </lineage>
</organism>
<dbReference type="PANTHER" id="PTHR23113">
    <property type="entry name" value="GUANINE NUCLEOTIDE EXCHANGE FACTOR"/>
    <property type="match status" value="1"/>
</dbReference>
<dbReference type="Proteomes" id="UP000054549">
    <property type="component" value="Unassembled WGS sequence"/>
</dbReference>
<evidence type="ECO:0000259" key="5">
    <source>
        <dbReference type="PROSITE" id="PS50212"/>
    </source>
</evidence>
<dbReference type="PANTHER" id="PTHR23113:SF348">
    <property type="entry name" value="GUANYL-NUCLEOTIDE EXCHANGE FACTOR RASGEF, PUTATIVE (AFU_ORTHOLOGUE AFUA_1G04700)-RELATED"/>
    <property type="match status" value="1"/>
</dbReference>
<dbReference type="SUPFAM" id="SSF48366">
    <property type="entry name" value="Ras GEF"/>
    <property type="match status" value="1"/>
</dbReference>
<evidence type="ECO:0000259" key="4">
    <source>
        <dbReference type="PROSITE" id="PS50009"/>
    </source>
</evidence>
<dbReference type="PROSITE" id="PS50009">
    <property type="entry name" value="RASGEF_CAT"/>
    <property type="match status" value="1"/>
</dbReference>
<dbReference type="InterPro" id="IPR023578">
    <property type="entry name" value="Ras_GEF_dom_sf"/>
</dbReference>
<feature type="domain" description="N-terminal Ras-GEF" evidence="5">
    <location>
        <begin position="313"/>
        <end position="444"/>
    </location>
</feature>
<feature type="region of interest" description="Disordered" evidence="3">
    <location>
        <begin position="1"/>
        <end position="47"/>
    </location>
</feature>
<dbReference type="GO" id="GO:0007265">
    <property type="term" value="P:Ras protein signal transduction"/>
    <property type="evidence" value="ECO:0007669"/>
    <property type="project" value="TreeGrafter"/>
</dbReference>
<reference evidence="6 7" key="1">
    <citation type="submission" date="2014-04" db="EMBL/GenBank/DDBJ databases">
        <title>Evolutionary Origins and Diversification of the Mycorrhizal Mutualists.</title>
        <authorList>
            <consortium name="DOE Joint Genome Institute"/>
            <consortium name="Mycorrhizal Genomics Consortium"/>
            <person name="Kohler A."/>
            <person name="Kuo A."/>
            <person name="Nagy L.G."/>
            <person name="Floudas D."/>
            <person name="Copeland A."/>
            <person name="Barry K.W."/>
            <person name="Cichocki N."/>
            <person name="Veneault-Fourrey C."/>
            <person name="LaButti K."/>
            <person name="Lindquist E.A."/>
            <person name="Lipzen A."/>
            <person name="Lundell T."/>
            <person name="Morin E."/>
            <person name="Murat C."/>
            <person name="Riley R."/>
            <person name="Ohm R."/>
            <person name="Sun H."/>
            <person name="Tunlid A."/>
            <person name="Henrissat B."/>
            <person name="Grigoriev I.V."/>
            <person name="Hibbett D.S."/>
            <person name="Martin F."/>
        </authorList>
    </citation>
    <scope>NUCLEOTIDE SEQUENCE [LARGE SCALE GENOMIC DNA]</scope>
    <source>
        <strain evidence="6 7">Koide BX008</strain>
    </source>
</reference>
<keyword evidence="1 2" id="KW-0344">Guanine-nucleotide releasing factor</keyword>
<dbReference type="GO" id="GO:0005085">
    <property type="term" value="F:guanyl-nucleotide exchange factor activity"/>
    <property type="evidence" value="ECO:0007669"/>
    <property type="project" value="UniProtKB-KW"/>
</dbReference>
<dbReference type="InterPro" id="IPR001895">
    <property type="entry name" value="RASGEF_cat_dom"/>
</dbReference>
<dbReference type="HOGENOM" id="CLU_386410_0_0_1"/>
<dbReference type="PROSITE" id="PS50212">
    <property type="entry name" value="RASGEF_NTER"/>
    <property type="match status" value="1"/>
</dbReference>
<dbReference type="GO" id="GO:0005886">
    <property type="term" value="C:plasma membrane"/>
    <property type="evidence" value="ECO:0007669"/>
    <property type="project" value="TreeGrafter"/>
</dbReference>
<keyword evidence="7" id="KW-1185">Reference proteome</keyword>
<evidence type="ECO:0000256" key="3">
    <source>
        <dbReference type="SAM" id="MobiDB-lite"/>
    </source>
</evidence>
<dbReference type="AlphaFoldDB" id="A0A0C2X3E3"/>
<dbReference type="InterPro" id="IPR036964">
    <property type="entry name" value="RASGEF_cat_dom_sf"/>
</dbReference>
<dbReference type="InParanoid" id="A0A0C2X3E3"/>
<feature type="compositionally biased region" description="Polar residues" evidence="3">
    <location>
        <begin position="1"/>
        <end position="27"/>
    </location>
</feature>
<dbReference type="Gene3D" id="1.20.870.10">
    <property type="entry name" value="Son of sevenless (SoS) protein Chain: S domain 1"/>
    <property type="match status" value="1"/>
</dbReference>
<evidence type="ECO:0000256" key="1">
    <source>
        <dbReference type="ARBA" id="ARBA00022658"/>
    </source>
</evidence>
<dbReference type="InterPro" id="IPR000651">
    <property type="entry name" value="Ras-like_Gua-exchang_fac_N"/>
</dbReference>
<dbReference type="SMART" id="SM00147">
    <property type="entry name" value="RasGEF"/>
    <property type="match status" value="1"/>
</dbReference>
<feature type="compositionally biased region" description="Basic and acidic residues" evidence="3">
    <location>
        <begin position="770"/>
        <end position="783"/>
    </location>
</feature>
<dbReference type="InterPro" id="IPR008937">
    <property type="entry name" value="Ras-like_GEF"/>
</dbReference>